<reference evidence="3" key="2">
    <citation type="submission" date="2018-02" db="UniProtKB">
        <authorList>
            <consortium name="EnsemblPlants"/>
        </authorList>
    </citation>
    <scope>IDENTIFICATION</scope>
    <source>
        <strain evidence="3">Williams 82</strain>
    </source>
</reference>
<keyword evidence="1" id="KW-0732">Signal</keyword>
<accession>A0A0R0JWU4</accession>
<evidence type="ECO:0008006" key="5">
    <source>
        <dbReference type="Google" id="ProtNLM"/>
    </source>
</evidence>
<evidence type="ECO:0000256" key="1">
    <source>
        <dbReference type="SAM" id="SignalP"/>
    </source>
</evidence>
<organism evidence="2">
    <name type="scientific">Glycine max</name>
    <name type="common">Soybean</name>
    <name type="synonym">Glycine hispida</name>
    <dbReference type="NCBI Taxonomy" id="3847"/>
    <lineage>
        <taxon>Eukaryota</taxon>
        <taxon>Viridiplantae</taxon>
        <taxon>Streptophyta</taxon>
        <taxon>Embryophyta</taxon>
        <taxon>Tracheophyta</taxon>
        <taxon>Spermatophyta</taxon>
        <taxon>Magnoliopsida</taxon>
        <taxon>eudicotyledons</taxon>
        <taxon>Gunneridae</taxon>
        <taxon>Pentapetalae</taxon>
        <taxon>rosids</taxon>
        <taxon>fabids</taxon>
        <taxon>Fabales</taxon>
        <taxon>Fabaceae</taxon>
        <taxon>Papilionoideae</taxon>
        <taxon>50 kb inversion clade</taxon>
        <taxon>NPAAA clade</taxon>
        <taxon>indigoferoid/millettioid clade</taxon>
        <taxon>Phaseoleae</taxon>
        <taxon>Glycine</taxon>
        <taxon>Glycine subgen. Soja</taxon>
    </lineage>
</organism>
<sequence length="89" mass="9873">MVYKSLGLAVILVLYMPLVVVVVDSATGFGDEVERDKIPVSTCFGKCMNICMKIKFAADSECQKACRMGCKQLQGKGSIFYRPQKDIEK</sequence>
<dbReference type="EnsemblPlants" id="KRH59127">
    <property type="protein sequence ID" value="KRH59127"/>
    <property type="gene ID" value="GLYMA_05G167000"/>
</dbReference>
<keyword evidence="4" id="KW-1185">Reference proteome</keyword>
<dbReference type="EMBL" id="CM000838">
    <property type="protein sequence ID" value="KRH59127.1"/>
    <property type="molecule type" value="Genomic_DNA"/>
</dbReference>
<feature type="signal peptide" evidence="1">
    <location>
        <begin position="1"/>
        <end position="28"/>
    </location>
</feature>
<dbReference type="AlphaFoldDB" id="A0A0R0JWU4"/>
<name>A0A0R0JWU4_SOYBN</name>
<reference evidence="2 3" key="1">
    <citation type="journal article" date="2010" name="Nature">
        <title>Genome sequence of the palaeopolyploid soybean.</title>
        <authorList>
            <person name="Schmutz J."/>
            <person name="Cannon S.B."/>
            <person name="Schlueter J."/>
            <person name="Ma J."/>
            <person name="Mitros T."/>
            <person name="Nelson W."/>
            <person name="Hyten D.L."/>
            <person name="Song Q."/>
            <person name="Thelen J.J."/>
            <person name="Cheng J."/>
            <person name="Xu D."/>
            <person name="Hellsten U."/>
            <person name="May G.D."/>
            <person name="Yu Y."/>
            <person name="Sakurai T."/>
            <person name="Umezawa T."/>
            <person name="Bhattacharyya M.K."/>
            <person name="Sandhu D."/>
            <person name="Valliyodan B."/>
            <person name="Lindquist E."/>
            <person name="Peto M."/>
            <person name="Grant D."/>
            <person name="Shu S."/>
            <person name="Goodstein D."/>
            <person name="Barry K."/>
            <person name="Futrell-Griggs M."/>
            <person name="Abernathy B."/>
            <person name="Du J."/>
            <person name="Tian Z."/>
            <person name="Zhu L."/>
            <person name="Gill N."/>
            <person name="Joshi T."/>
            <person name="Libault M."/>
            <person name="Sethuraman A."/>
            <person name="Zhang X.-C."/>
            <person name="Shinozaki K."/>
            <person name="Nguyen H.T."/>
            <person name="Wing R.A."/>
            <person name="Cregan P."/>
            <person name="Specht J."/>
            <person name="Grimwood J."/>
            <person name="Rokhsar D."/>
            <person name="Stacey G."/>
            <person name="Shoemaker R.C."/>
            <person name="Jackson S.A."/>
        </authorList>
    </citation>
    <scope>NUCLEOTIDE SEQUENCE [LARGE SCALE GENOMIC DNA]</scope>
    <source>
        <strain evidence="3">cv. Williams 82</strain>
        <tissue evidence="2">Callus</tissue>
    </source>
</reference>
<dbReference type="Proteomes" id="UP000008827">
    <property type="component" value="Chromosome 5"/>
</dbReference>
<evidence type="ECO:0000313" key="2">
    <source>
        <dbReference type="EMBL" id="KRH59127.1"/>
    </source>
</evidence>
<feature type="chain" id="PRO_5014522161" description="Thionin-like protein" evidence="1">
    <location>
        <begin position="29"/>
        <end position="89"/>
    </location>
</feature>
<reference evidence="2" key="3">
    <citation type="submission" date="2018-07" db="EMBL/GenBank/DDBJ databases">
        <title>WGS assembly of Glycine max.</title>
        <authorList>
            <person name="Schmutz J."/>
            <person name="Cannon S."/>
            <person name="Schlueter J."/>
            <person name="Ma J."/>
            <person name="Mitros T."/>
            <person name="Nelson W."/>
            <person name="Hyten D."/>
            <person name="Song Q."/>
            <person name="Thelen J."/>
            <person name="Cheng J."/>
            <person name="Xu D."/>
            <person name="Hellsten U."/>
            <person name="May G."/>
            <person name="Yu Y."/>
            <person name="Sakurai T."/>
            <person name="Umezawa T."/>
            <person name="Bhattacharyya M."/>
            <person name="Sandhu D."/>
            <person name="Valliyodan B."/>
            <person name="Lindquist E."/>
            <person name="Peto M."/>
            <person name="Grant D."/>
            <person name="Shu S."/>
            <person name="Goodstein D."/>
            <person name="Barry K."/>
            <person name="Futrell-Griggs M."/>
            <person name="Abernathy B."/>
            <person name="Du J."/>
            <person name="Tian Z."/>
            <person name="Zhu L."/>
            <person name="Gill N."/>
            <person name="Joshi T."/>
            <person name="Libault M."/>
            <person name="Sethuraman A."/>
            <person name="Zhang X."/>
            <person name="Shinozaki K."/>
            <person name="Nguyen H."/>
            <person name="Wing R."/>
            <person name="Cregan P."/>
            <person name="Specht J."/>
            <person name="Grimwood J."/>
            <person name="Rokhsar D."/>
            <person name="Stacey G."/>
            <person name="Shoemaker R."/>
            <person name="Jackson S."/>
        </authorList>
    </citation>
    <scope>NUCLEOTIDE SEQUENCE</scope>
    <source>
        <tissue evidence="2">Callus</tissue>
    </source>
</reference>
<proteinExistence type="predicted"/>
<evidence type="ECO:0000313" key="3">
    <source>
        <dbReference type="EnsemblPlants" id="KRH59127"/>
    </source>
</evidence>
<dbReference type="OrthoDB" id="1431538at2759"/>
<dbReference type="PaxDb" id="3847-GLYMA05G30061.1"/>
<dbReference type="Gramene" id="KRH59127">
    <property type="protein sequence ID" value="KRH59127"/>
    <property type="gene ID" value="GLYMA_05G167000"/>
</dbReference>
<protein>
    <recommendedName>
        <fullName evidence="5">Thionin-like protein</fullName>
    </recommendedName>
</protein>
<dbReference type="InParanoid" id="A0A0R0JWU4"/>
<gene>
    <name evidence="2" type="ORF">GLYMA_05G167000</name>
</gene>
<evidence type="ECO:0000313" key="4">
    <source>
        <dbReference type="Proteomes" id="UP000008827"/>
    </source>
</evidence>
<dbReference type="OMA" id="MNICMKI"/>